<evidence type="ECO:0000256" key="1">
    <source>
        <dbReference type="ARBA" id="ARBA00009437"/>
    </source>
</evidence>
<keyword evidence="2" id="KW-0805">Transcription regulation</keyword>
<evidence type="ECO:0000256" key="2">
    <source>
        <dbReference type="ARBA" id="ARBA00023015"/>
    </source>
</evidence>
<sequence>MALGKFLVLFKKQGQSYANIVKNAVKPAALATHCSAMKTSQTPSPDALLAFDALARKGSFTAAADDIGCAKSRISQLVKELEQGLGTVLVLRNTRRVALTETGRRLAEHARQLREMLEQVGPDIEQAQGLIEGPLRISATASFAQYLLAPMLSELAACHPDLELELRAENRLQDPINDGVDFCIRSRNVHDDRLVAKPLGFVWEAPYASPDYLAKAPPLNSPDDLCRHRILLNSHHVYGREWRLEKDGELKSITTRPMLVCDQYASLISGLIAGHGVALLPHYVASHYLESGHLVRVLPGWQGGSWPVYLVFPYRQPLPKKYEAFIQHVTPRLRAVLEERPLYSGEKP</sequence>
<dbReference type="PANTHER" id="PTHR30537">
    <property type="entry name" value="HTH-TYPE TRANSCRIPTIONAL REGULATOR"/>
    <property type="match status" value="1"/>
</dbReference>
<evidence type="ECO:0000313" key="7">
    <source>
        <dbReference type="Proteomes" id="UP000248395"/>
    </source>
</evidence>
<feature type="domain" description="HTH lysR-type" evidence="5">
    <location>
        <begin position="43"/>
        <end position="100"/>
    </location>
</feature>
<dbReference type="SUPFAM" id="SSF53850">
    <property type="entry name" value="Periplasmic binding protein-like II"/>
    <property type="match status" value="1"/>
</dbReference>
<dbReference type="GO" id="GO:0003700">
    <property type="term" value="F:DNA-binding transcription factor activity"/>
    <property type="evidence" value="ECO:0007669"/>
    <property type="project" value="InterPro"/>
</dbReference>
<evidence type="ECO:0000313" key="6">
    <source>
        <dbReference type="EMBL" id="PXX42813.1"/>
    </source>
</evidence>
<gene>
    <name evidence="6" type="ORF">DFR38_11720</name>
</gene>
<dbReference type="Pfam" id="PF03466">
    <property type="entry name" value="LysR_substrate"/>
    <property type="match status" value="1"/>
</dbReference>
<dbReference type="PANTHER" id="PTHR30537:SF5">
    <property type="entry name" value="HTH-TYPE TRANSCRIPTIONAL ACTIVATOR TTDR-RELATED"/>
    <property type="match status" value="1"/>
</dbReference>
<dbReference type="AlphaFoldDB" id="A0A318J8M9"/>
<dbReference type="SUPFAM" id="SSF46785">
    <property type="entry name" value="Winged helix' DNA-binding domain"/>
    <property type="match status" value="1"/>
</dbReference>
<dbReference type="Gene3D" id="3.40.190.290">
    <property type="match status" value="1"/>
</dbReference>
<comment type="caution">
    <text evidence="6">The sequence shown here is derived from an EMBL/GenBank/DDBJ whole genome shotgun (WGS) entry which is preliminary data.</text>
</comment>
<comment type="similarity">
    <text evidence="1">Belongs to the LysR transcriptional regulatory family.</text>
</comment>
<keyword evidence="4" id="KW-0804">Transcription</keyword>
<dbReference type="InterPro" id="IPR000847">
    <property type="entry name" value="LysR_HTH_N"/>
</dbReference>
<evidence type="ECO:0000256" key="3">
    <source>
        <dbReference type="ARBA" id="ARBA00023125"/>
    </source>
</evidence>
<name>A0A318J8M9_9NEIS</name>
<keyword evidence="3 6" id="KW-0238">DNA-binding</keyword>
<protein>
    <submittedName>
        <fullName evidence="6">DNA-binding transcriptional LysR family regulator</fullName>
    </submittedName>
</protein>
<dbReference type="InterPro" id="IPR036390">
    <property type="entry name" value="WH_DNA-bd_sf"/>
</dbReference>
<dbReference type="Gene3D" id="1.10.10.10">
    <property type="entry name" value="Winged helix-like DNA-binding domain superfamily/Winged helix DNA-binding domain"/>
    <property type="match status" value="1"/>
</dbReference>
<dbReference type="GO" id="GO:0003677">
    <property type="term" value="F:DNA binding"/>
    <property type="evidence" value="ECO:0007669"/>
    <property type="project" value="UniProtKB-KW"/>
</dbReference>
<evidence type="ECO:0000256" key="4">
    <source>
        <dbReference type="ARBA" id="ARBA00023163"/>
    </source>
</evidence>
<dbReference type="PROSITE" id="PS50931">
    <property type="entry name" value="HTH_LYSR"/>
    <property type="match status" value="1"/>
</dbReference>
<dbReference type="InterPro" id="IPR005119">
    <property type="entry name" value="LysR_subst-bd"/>
</dbReference>
<dbReference type="Pfam" id="PF00126">
    <property type="entry name" value="HTH_1"/>
    <property type="match status" value="1"/>
</dbReference>
<organism evidence="6 7">
    <name type="scientific">Aquitalea magnusonii</name>
    <dbReference type="NCBI Taxonomy" id="332411"/>
    <lineage>
        <taxon>Bacteria</taxon>
        <taxon>Pseudomonadati</taxon>
        <taxon>Pseudomonadota</taxon>
        <taxon>Betaproteobacteria</taxon>
        <taxon>Neisseriales</taxon>
        <taxon>Chromobacteriaceae</taxon>
        <taxon>Aquitalea</taxon>
    </lineage>
</organism>
<evidence type="ECO:0000259" key="5">
    <source>
        <dbReference type="PROSITE" id="PS50931"/>
    </source>
</evidence>
<dbReference type="InterPro" id="IPR058163">
    <property type="entry name" value="LysR-type_TF_proteobact-type"/>
</dbReference>
<dbReference type="Proteomes" id="UP000248395">
    <property type="component" value="Unassembled WGS sequence"/>
</dbReference>
<dbReference type="CDD" id="cd08422">
    <property type="entry name" value="PBP2_CrgA_like"/>
    <property type="match status" value="1"/>
</dbReference>
<keyword evidence="7" id="KW-1185">Reference proteome</keyword>
<reference evidence="6 7" key="1">
    <citation type="submission" date="2018-05" db="EMBL/GenBank/DDBJ databases">
        <title>Genomic Encyclopedia of Type Strains, Phase IV (KMG-IV): sequencing the most valuable type-strain genomes for metagenomic binning, comparative biology and taxonomic classification.</title>
        <authorList>
            <person name="Goeker M."/>
        </authorList>
    </citation>
    <scope>NUCLEOTIDE SEQUENCE [LARGE SCALE GENOMIC DNA]</scope>
    <source>
        <strain evidence="6 7">DSM 25134</strain>
    </source>
</reference>
<accession>A0A318J8M9</accession>
<proteinExistence type="inferred from homology"/>
<dbReference type="InterPro" id="IPR036388">
    <property type="entry name" value="WH-like_DNA-bd_sf"/>
</dbReference>
<dbReference type="EMBL" id="QJKC01000017">
    <property type="protein sequence ID" value="PXX42813.1"/>
    <property type="molecule type" value="Genomic_DNA"/>
</dbReference>